<evidence type="ECO:0000313" key="4">
    <source>
        <dbReference type="Proteomes" id="UP000245507"/>
    </source>
</evidence>
<evidence type="ECO:0008006" key="5">
    <source>
        <dbReference type="Google" id="ProtNLM"/>
    </source>
</evidence>
<dbReference type="Pfam" id="PF13338">
    <property type="entry name" value="AbiEi_4"/>
    <property type="match status" value="1"/>
</dbReference>
<name>A0A316TG21_9ACTN</name>
<protein>
    <recommendedName>
        <fullName evidence="5">DUF559 domain-containing protein</fullName>
    </recommendedName>
</protein>
<proteinExistence type="predicted"/>
<dbReference type="InterPro" id="IPR007569">
    <property type="entry name" value="DUF559"/>
</dbReference>
<comment type="caution">
    <text evidence="3">The sequence shown here is derived from an EMBL/GenBank/DDBJ whole genome shotgun (WGS) entry which is preliminary data.</text>
</comment>
<dbReference type="Gene3D" id="3.40.960.10">
    <property type="entry name" value="VSR Endonuclease"/>
    <property type="match status" value="1"/>
</dbReference>
<feature type="domain" description="AbiEi antitoxin N-terminal" evidence="2">
    <location>
        <begin position="8"/>
        <end position="44"/>
    </location>
</feature>
<dbReference type="Pfam" id="PF04480">
    <property type="entry name" value="DUF559"/>
    <property type="match status" value="1"/>
</dbReference>
<gene>
    <name evidence="3" type="ORF">DJ010_15050</name>
</gene>
<dbReference type="OrthoDB" id="5517693at2"/>
<keyword evidence="4" id="KW-1185">Reference proteome</keyword>
<sequence length="320" mass="36625">MIQKLPAGPFRYDAIGDLGISRHELRRLVRDGDVRVVVRGVYAAATLEDTVEVRAAAVALVSAPGHVVRDRTAAWLHGVDMLLYSEHDAPPPVETCALRGNQPSQRDGVDGRTRDLVPRDIMLLHGLRVTTPLRTALDLGCVLHRRDAMAALDAICRRHGITKEQLVIEVARYRRRRGVVQLRELVGLVEPRAESARESWMRLAIHDAGLPAPEPQYWVVVDGEPRYRIDLAYPKHRVAIEYDGWEAHEQTPDQRERDRVRRQWLREHGWTVIVVRRGDFTRDALDRWTEEVRAALRPSYTNVRDLERGSRQRRIEQATG</sequence>
<evidence type="ECO:0000259" key="2">
    <source>
        <dbReference type="Pfam" id="PF13338"/>
    </source>
</evidence>
<dbReference type="InterPro" id="IPR025159">
    <property type="entry name" value="AbiEi_N"/>
</dbReference>
<dbReference type="AlphaFoldDB" id="A0A316TG21"/>
<evidence type="ECO:0000259" key="1">
    <source>
        <dbReference type="Pfam" id="PF04480"/>
    </source>
</evidence>
<dbReference type="InterPro" id="IPR011335">
    <property type="entry name" value="Restrct_endonuc-II-like"/>
</dbReference>
<organism evidence="3 4">
    <name type="scientific">Nocardioides silvaticus</name>
    <dbReference type="NCBI Taxonomy" id="2201891"/>
    <lineage>
        <taxon>Bacteria</taxon>
        <taxon>Bacillati</taxon>
        <taxon>Actinomycetota</taxon>
        <taxon>Actinomycetes</taxon>
        <taxon>Propionibacteriales</taxon>
        <taxon>Nocardioidaceae</taxon>
        <taxon>Nocardioides</taxon>
    </lineage>
</organism>
<evidence type="ECO:0000313" key="3">
    <source>
        <dbReference type="EMBL" id="PWN02085.1"/>
    </source>
</evidence>
<accession>A0A316TG21</accession>
<feature type="domain" description="DUF559" evidence="1">
    <location>
        <begin position="226"/>
        <end position="283"/>
    </location>
</feature>
<reference evidence="3 4" key="1">
    <citation type="submission" date="2018-05" db="EMBL/GenBank/DDBJ databases">
        <title>Nocardioides silvaticus genome.</title>
        <authorList>
            <person name="Li C."/>
            <person name="Wang G."/>
        </authorList>
    </citation>
    <scope>NUCLEOTIDE SEQUENCE [LARGE SCALE GENOMIC DNA]</scope>
    <source>
        <strain evidence="3 4">CCTCC AB 2018079</strain>
    </source>
</reference>
<dbReference type="EMBL" id="QGDD01000007">
    <property type="protein sequence ID" value="PWN02085.1"/>
    <property type="molecule type" value="Genomic_DNA"/>
</dbReference>
<dbReference type="SUPFAM" id="SSF52980">
    <property type="entry name" value="Restriction endonuclease-like"/>
    <property type="match status" value="1"/>
</dbReference>
<dbReference type="Proteomes" id="UP000245507">
    <property type="component" value="Unassembled WGS sequence"/>
</dbReference>